<dbReference type="InterPro" id="IPR050109">
    <property type="entry name" value="HTH-type_TetR-like_transc_reg"/>
</dbReference>
<evidence type="ECO:0000256" key="2">
    <source>
        <dbReference type="ARBA" id="ARBA00023125"/>
    </source>
</evidence>
<dbReference type="RefSeq" id="WP_131760948.1">
    <property type="nucleotide sequence ID" value="NZ_CAACUY010000138.1"/>
</dbReference>
<dbReference type="Gene3D" id="1.10.10.60">
    <property type="entry name" value="Homeodomain-like"/>
    <property type="match status" value="1"/>
</dbReference>
<dbReference type="InterPro" id="IPR041347">
    <property type="entry name" value="MftR_C"/>
</dbReference>
<dbReference type="Proteomes" id="UP001597063">
    <property type="component" value="Unassembled WGS sequence"/>
</dbReference>
<dbReference type="PROSITE" id="PS01081">
    <property type="entry name" value="HTH_TETR_1"/>
    <property type="match status" value="1"/>
</dbReference>
<feature type="DNA-binding region" description="H-T-H motif" evidence="4">
    <location>
        <begin position="35"/>
        <end position="54"/>
    </location>
</feature>
<dbReference type="Pfam" id="PF17754">
    <property type="entry name" value="TetR_C_14"/>
    <property type="match status" value="1"/>
</dbReference>
<dbReference type="EMBL" id="JBHTGP010000017">
    <property type="protein sequence ID" value="MFD0689580.1"/>
    <property type="molecule type" value="Genomic_DNA"/>
</dbReference>
<dbReference type="PROSITE" id="PS50977">
    <property type="entry name" value="HTH_TETR_2"/>
    <property type="match status" value="1"/>
</dbReference>
<comment type="caution">
    <text evidence="6">The sequence shown here is derived from an EMBL/GenBank/DDBJ whole genome shotgun (WGS) entry which is preliminary data.</text>
</comment>
<proteinExistence type="predicted"/>
<dbReference type="Pfam" id="PF00440">
    <property type="entry name" value="TetR_N"/>
    <property type="match status" value="1"/>
</dbReference>
<evidence type="ECO:0000313" key="7">
    <source>
        <dbReference type="Proteomes" id="UP001597063"/>
    </source>
</evidence>
<organism evidence="6 7">
    <name type="scientific">Actinomadura fibrosa</name>
    <dbReference type="NCBI Taxonomy" id="111802"/>
    <lineage>
        <taxon>Bacteria</taxon>
        <taxon>Bacillati</taxon>
        <taxon>Actinomycetota</taxon>
        <taxon>Actinomycetes</taxon>
        <taxon>Streptosporangiales</taxon>
        <taxon>Thermomonosporaceae</taxon>
        <taxon>Actinomadura</taxon>
    </lineage>
</organism>
<dbReference type="Gene3D" id="1.10.357.10">
    <property type="entry name" value="Tetracycline Repressor, domain 2"/>
    <property type="match status" value="1"/>
</dbReference>
<evidence type="ECO:0000313" key="6">
    <source>
        <dbReference type="EMBL" id="MFD0689580.1"/>
    </source>
</evidence>
<name>A0ABW2XYE7_9ACTN</name>
<protein>
    <submittedName>
        <fullName evidence="6">TetR family transcriptional regulator</fullName>
    </submittedName>
</protein>
<dbReference type="InterPro" id="IPR023772">
    <property type="entry name" value="DNA-bd_HTH_TetR-type_CS"/>
</dbReference>
<dbReference type="PANTHER" id="PTHR30055:SF238">
    <property type="entry name" value="MYCOFACTOCIN BIOSYNTHESIS TRANSCRIPTIONAL REGULATOR MFTR-RELATED"/>
    <property type="match status" value="1"/>
</dbReference>
<evidence type="ECO:0000256" key="1">
    <source>
        <dbReference type="ARBA" id="ARBA00023015"/>
    </source>
</evidence>
<dbReference type="InterPro" id="IPR009057">
    <property type="entry name" value="Homeodomain-like_sf"/>
</dbReference>
<evidence type="ECO:0000256" key="3">
    <source>
        <dbReference type="ARBA" id="ARBA00023163"/>
    </source>
</evidence>
<reference evidence="7" key="1">
    <citation type="journal article" date="2019" name="Int. J. Syst. Evol. Microbiol.">
        <title>The Global Catalogue of Microorganisms (GCM) 10K type strain sequencing project: providing services to taxonomists for standard genome sequencing and annotation.</title>
        <authorList>
            <consortium name="The Broad Institute Genomics Platform"/>
            <consortium name="The Broad Institute Genome Sequencing Center for Infectious Disease"/>
            <person name="Wu L."/>
            <person name="Ma J."/>
        </authorList>
    </citation>
    <scope>NUCLEOTIDE SEQUENCE [LARGE SCALE GENOMIC DNA]</scope>
    <source>
        <strain evidence="7">JCM 9371</strain>
    </source>
</reference>
<keyword evidence="1" id="KW-0805">Transcription regulation</keyword>
<evidence type="ECO:0000259" key="5">
    <source>
        <dbReference type="PROSITE" id="PS50977"/>
    </source>
</evidence>
<dbReference type="PANTHER" id="PTHR30055">
    <property type="entry name" value="HTH-TYPE TRANSCRIPTIONAL REGULATOR RUTR"/>
    <property type="match status" value="1"/>
</dbReference>
<keyword evidence="2 4" id="KW-0238">DNA-binding</keyword>
<keyword evidence="7" id="KW-1185">Reference proteome</keyword>
<dbReference type="SUPFAM" id="SSF46689">
    <property type="entry name" value="Homeodomain-like"/>
    <property type="match status" value="1"/>
</dbReference>
<gene>
    <name evidence="6" type="ORF">ACFQZM_34190</name>
</gene>
<accession>A0ABW2XYE7</accession>
<keyword evidence="3" id="KW-0804">Transcription</keyword>
<dbReference type="InterPro" id="IPR001647">
    <property type="entry name" value="HTH_TetR"/>
</dbReference>
<evidence type="ECO:0000256" key="4">
    <source>
        <dbReference type="PROSITE-ProRule" id="PRU00335"/>
    </source>
</evidence>
<dbReference type="PRINTS" id="PR00455">
    <property type="entry name" value="HTHTETR"/>
</dbReference>
<feature type="domain" description="HTH tetR-type" evidence="5">
    <location>
        <begin position="12"/>
        <end position="72"/>
    </location>
</feature>
<sequence length="203" mass="21271">MSEMGLRERKKVATREALSRAAARLAVEHGVERVTVEGIAAEAGVSARTFHNYFASKEEAIVAPLTDGARAVIDGLRARPAGEPIWDAIRHVVTGVVLPADGRDETIALARVVKRNPALVASQLCGLGEMQRQIAEVVAGRTGTEARRDLYPHLLAGAAALAMRTAVDLWADGGTGADLPELIDSAFAQLRAGLPAPPAGPSS</sequence>